<accession>A0A6I4TVT0</accession>
<sequence length="144" mass="14990">MANRGANGGANGGPARAVLIEGPPGCGKSSLALALIDRGARLVGDDGVRLAPLDMPGVETRLIASPPPNIAGLLEVRNVGLVRFPTASAPVSLIIVLDPAAPRFVEQAEQAERFGCVIPLIRLWPDSPVLPLRAEQALWLHGIT</sequence>
<dbReference type="AlphaFoldDB" id="A0A6I4TVT0"/>
<dbReference type="InterPro" id="IPR011104">
    <property type="entry name" value="Hpr_kin/Pase_C"/>
</dbReference>
<evidence type="ECO:0000259" key="1">
    <source>
        <dbReference type="Pfam" id="PF07475"/>
    </source>
</evidence>
<dbReference type="GO" id="GO:0000155">
    <property type="term" value="F:phosphorelay sensor kinase activity"/>
    <property type="evidence" value="ECO:0007669"/>
    <property type="project" value="InterPro"/>
</dbReference>
<protein>
    <submittedName>
        <fullName evidence="2">Serine kinase</fullName>
    </submittedName>
</protein>
<keyword evidence="3" id="KW-1185">Reference proteome</keyword>
<feature type="domain" description="HPr kinase/phosphorylase C-terminal" evidence="1">
    <location>
        <begin position="18"/>
        <end position="83"/>
    </location>
</feature>
<organism evidence="2 3">
    <name type="scientific">Croceibacterium xixiisoli</name>
    <dbReference type="NCBI Taxonomy" id="1476466"/>
    <lineage>
        <taxon>Bacteria</taxon>
        <taxon>Pseudomonadati</taxon>
        <taxon>Pseudomonadota</taxon>
        <taxon>Alphaproteobacteria</taxon>
        <taxon>Sphingomonadales</taxon>
        <taxon>Erythrobacteraceae</taxon>
        <taxon>Croceibacterium</taxon>
    </lineage>
</organism>
<dbReference type="SUPFAM" id="SSF53795">
    <property type="entry name" value="PEP carboxykinase-like"/>
    <property type="match status" value="1"/>
</dbReference>
<dbReference type="Gene3D" id="3.40.50.300">
    <property type="entry name" value="P-loop containing nucleotide triphosphate hydrolases"/>
    <property type="match status" value="1"/>
</dbReference>
<proteinExistence type="predicted"/>
<name>A0A6I4TVT0_9SPHN</name>
<dbReference type="EMBL" id="WTYJ01000002">
    <property type="protein sequence ID" value="MXO99360.1"/>
    <property type="molecule type" value="Genomic_DNA"/>
</dbReference>
<comment type="caution">
    <text evidence="2">The sequence shown here is derived from an EMBL/GenBank/DDBJ whole genome shotgun (WGS) entry which is preliminary data.</text>
</comment>
<dbReference type="Proteomes" id="UP000469430">
    <property type="component" value="Unassembled WGS sequence"/>
</dbReference>
<dbReference type="OrthoDB" id="8326226at2"/>
<dbReference type="InterPro" id="IPR027417">
    <property type="entry name" value="P-loop_NTPase"/>
</dbReference>
<dbReference type="Pfam" id="PF07475">
    <property type="entry name" value="Hpr_kinase_C"/>
    <property type="match status" value="1"/>
</dbReference>
<dbReference type="GO" id="GO:0006109">
    <property type="term" value="P:regulation of carbohydrate metabolic process"/>
    <property type="evidence" value="ECO:0007669"/>
    <property type="project" value="InterPro"/>
</dbReference>
<keyword evidence="2" id="KW-0418">Kinase</keyword>
<dbReference type="GO" id="GO:0005524">
    <property type="term" value="F:ATP binding"/>
    <property type="evidence" value="ECO:0007669"/>
    <property type="project" value="InterPro"/>
</dbReference>
<evidence type="ECO:0000313" key="2">
    <source>
        <dbReference type="EMBL" id="MXO99360.1"/>
    </source>
</evidence>
<reference evidence="2 3" key="1">
    <citation type="submission" date="2019-12" db="EMBL/GenBank/DDBJ databases">
        <title>Genomic-based taxomic classification of the family Erythrobacteraceae.</title>
        <authorList>
            <person name="Xu L."/>
        </authorList>
    </citation>
    <scope>NUCLEOTIDE SEQUENCE [LARGE SCALE GENOMIC DNA]</scope>
    <source>
        <strain evidence="2 3">S36</strain>
    </source>
</reference>
<evidence type="ECO:0000313" key="3">
    <source>
        <dbReference type="Proteomes" id="UP000469430"/>
    </source>
</evidence>
<gene>
    <name evidence="2" type="ORF">GRI97_10200</name>
</gene>
<keyword evidence="2" id="KW-0808">Transferase</keyword>